<keyword evidence="8" id="KW-1185">Reference proteome</keyword>
<feature type="domain" description="DUF1232" evidence="6">
    <location>
        <begin position="78"/>
        <end position="112"/>
    </location>
</feature>
<evidence type="ECO:0000313" key="7">
    <source>
        <dbReference type="EMBL" id="KSU84101.1"/>
    </source>
</evidence>
<evidence type="ECO:0000256" key="3">
    <source>
        <dbReference type="ARBA" id="ARBA00022989"/>
    </source>
</evidence>
<comment type="subcellular location">
    <subcellularLocation>
        <location evidence="1">Endomembrane system</location>
        <topology evidence="1">Multi-pass membrane protein</topology>
    </subcellularLocation>
</comment>
<organism evidence="7 8">
    <name type="scientific">Fictibacillus enclensis</name>
    <dbReference type="NCBI Taxonomy" id="1017270"/>
    <lineage>
        <taxon>Bacteria</taxon>
        <taxon>Bacillati</taxon>
        <taxon>Bacillota</taxon>
        <taxon>Bacilli</taxon>
        <taxon>Bacillales</taxon>
        <taxon>Fictibacillaceae</taxon>
        <taxon>Fictibacillus</taxon>
    </lineage>
</organism>
<dbReference type="Pfam" id="PF06803">
    <property type="entry name" value="DUF1232"/>
    <property type="match status" value="1"/>
</dbReference>
<sequence length="138" mass="15780">MERHTIGNYFNKMKSKASVILDDDKQTGELITDAEKKTETAQNNSGLRELITQVRSLIRLVKHYRDGTYREVSKKSMMLVVAALLYFVSPIDAVPDFLVGIGLLDDAAVLAFLYKTIKEEIDHYMEWEEKEQTIKPAP</sequence>
<evidence type="ECO:0000256" key="2">
    <source>
        <dbReference type="ARBA" id="ARBA00022692"/>
    </source>
</evidence>
<dbReference type="EMBL" id="LNQN01000001">
    <property type="protein sequence ID" value="KSU84101.1"/>
    <property type="molecule type" value="Genomic_DNA"/>
</dbReference>
<evidence type="ECO:0000313" key="8">
    <source>
        <dbReference type="Proteomes" id="UP000054099"/>
    </source>
</evidence>
<dbReference type="AlphaFoldDB" id="A0A0V8JAU6"/>
<gene>
    <name evidence="7" type="ORF">AS030_00570</name>
</gene>
<keyword evidence="3 5" id="KW-1133">Transmembrane helix</keyword>
<protein>
    <recommendedName>
        <fullName evidence="6">DUF1232 domain-containing protein</fullName>
    </recommendedName>
</protein>
<dbReference type="Proteomes" id="UP000054099">
    <property type="component" value="Unassembled WGS sequence"/>
</dbReference>
<reference evidence="7 8" key="1">
    <citation type="journal article" date="2014" name="Antonie Van Leeuwenhoek">
        <title>Fictibacillus enclensis sp. nov., isolated from marine sediment.</title>
        <authorList>
            <person name="Dastager S.G."/>
            <person name="Mawlankar R."/>
            <person name="Srinivasan K."/>
            <person name="Tang S.K."/>
            <person name="Lee J.C."/>
            <person name="Ramana V.V."/>
            <person name="Shouche Y.S."/>
        </authorList>
    </citation>
    <scope>NUCLEOTIDE SEQUENCE [LARGE SCALE GENOMIC DNA]</scope>
    <source>
        <strain evidence="7 8">NIO-1003</strain>
    </source>
</reference>
<accession>A0A0V8JAU6</accession>
<dbReference type="GO" id="GO:0012505">
    <property type="term" value="C:endomembrane system"/>
    <property type="evidence" value="ECO:0007669"/>
    <property type="project" value="UniProtKB-SubCell"/>
</dbReference>
<feature type="transmembrane region" description="Helical" evidence="5">
    <location>
        <begin position="72"/>
        <end position="91"/>
    </location>
</feature>
<keyword evidence="4 5" id="KW-0472">Membrane</keyword>
<comment type="caution">
    <text evidence="7">The sequence shown here is derived from an EMBL/GenBank/DDBJ whole genome shotgun (WGS) entry which is preliminary data.</text>
</comment>
<evidence type="ECO:0000256" key="4">
    <source>
        <dbReference type="ARBA" id="ARBA00023136"/>
    </source>
</evidence>
<evidence type="ECO:0000259" key="6">
    <source>
        <dbReference type="Pfam" id="PF06803"/>
    </source>
</evidence>
<dbReference type="InterPro" id="IPR010652">
    <property type="entry name" value="DUF1232"/>
</dbReference>
<dbReference type="RefSeq" id="WP_061967231.1">
    <property type="nucleotide sequence ID" value="NZ_FMAV01000001.1"/>
</dbReference>
<name>A0A0V8JAU6_9BACL</name>
<keyword evidence="2 5" id="KW-0812">Transmembrane</keyword>
<evidence type="ECO:0000256" key="1">
    <source>
        <dbReference type="ARBA" id="ARBA00004127"/>
    </source>
</evidence>
<evidence type="ECO:0000256" key="5">
    <source>
        <dbReference type="SAM" id="Phobius"/>
    </source>
</evidence>
<proteinExistence type="predicted"/>
<dbReference type="OrthoDB" id="9793277at2"/>